<dbReference type="Gene3D" id="3.40.50.150">
    <property type="entry name" value="Vaccinia Virus protein VP39"/>
    <property type="match status" value="1"/>
</dbReference>
<sequence>MALPAIASLWVGAELSWLEQLCLQSFLDNGHEVILFTYEGVKGVPDGVQMADASAILPAERIIRHAKTGSPAYHADIFRLHMLRQTDYIWADTDAYCCQPWDIKGKHFHGWISDNKPMVNNGVLRLPKTSKTLKAMLRFTSDEYPIPPWYSAQKQAELQALKDAGQGVHVSLLPWGVWGPDALTWFLQETGEISHSRPGHVIYPVPFKRAGVVLNPNRPNQAREHIRSDTLSIHFWGRRFRNIAAKYGGVPAEGCYVHELLAKHRIDAEKTRHLLQPAPDPEEASADAMDPATLDFSMFSDRDAANILLQRSELARSGQTIRDWMAGDEALLLAEARAQRDRILQRSIRIAERECSFFFPATDAIAPKRAADIGCGYAFASLLLHRRYGCEIVLIDIEDGNGRHFGFQGEGAGYTSLETARAFLEKNGVPAEKITTLNPNTEDTAALGSFDLVISLASCGFHYPVGTYEDLFRNQISKGGGIVLDIRKGSGGIGAMKSFGAVEVLAKHGKYSTVLTRRGLEA</sequence>
<dbReference type="SUPFAM" id="SSF53335">
    <property type="entry name" value="S-adenosyl-L-methionine-dependent methyltransferases"/>
    <property type="match status" value="1"/>
</dbReference>
<proteinExistence type="predicted"/>
<evidence type="ECO:0000313" key="2">
    <source>
        <dbReference type="Proteomes" id="UP000051326"/>
    </source>
</evidence>
<protein>
    <submittedName>
        <fullName evidence="1">Uncharacterized protein</fullName>
    </submittedName>
</protein>
<dbReference type="InterPro" id="IPR029063">
    <property type="entry name" value="SAM-dependent_MTases_sf"/>
</dbReference>
<dbReference type="STRING" id="1396826.PHA8399_00095"/>
<dbReference type="CDD" id="cd02440">
    <property type="entry name" value="AdoMet_MTases"/>
    <property type="match status" value="1"/>
</dbReference>
<organism evidence="1 2">
    <name type="scientific">Leisingera aquaemixtae</name>
    <dbReference type="NCBI Taxonomy" id="1396826"/>
    <lineage>
        <taxon>Bacteria</taxon>
        <taxon>Pseudomonadati</taxon>
        <taxon>Pseudomonadota</taxon>
        <taxon>Alphaproteobacteria</taxon>
        <taxon>Rhodobacterales</taxon>
        <taxon>Roseobacteraceae</taxon>
        <taxon>Leisingera</taxon>
    </lineage>
</organism>
<reference evidence="1 2" key="1">
    <citation type="submission" date="2015-09" db="EMBL/GenBank/DDBJ databases">
        <authorList>
            <consortium name="Swine Surveillance"/>
        </authorList>
    </citation>
    <scope>NUCLEOTIDE SEQUENCE [LARGE SCALE GENOMIC DNA]</scope>
    <source>
        <strain evidence="1 2">CECT 8399</strain>
    </source>
</reference>
<evidence type="ECO:0000313" key="1">
    <source>
        <dbReference type="EMBL" id="CUH97991.1"/>
    </source>
</evidence>
<accession>A0A0P1H5E0</accession>
<name>A0A0P1H5E0_9RHOB</name>
<gene>
    <name evidence="1" type="ORF">PHA8399_00095</name>
</gene>
<dbReference type="AlphaFoldDB" id="A0A0P1H5E0"/>
<dbReference type="EMBL" id="CYSR01000002">
    <property type="protein sequence ID" value="CUH97991.1"/>
    <property type="molecule type" value="Genomic_DNA"/>
</dbReference>
<dbReference type="RefSeq" id="WP_058284256.1">
    <property type="nucleotide sequence ID" value="NZ_CYSR01000002.1"/>
</dbReference>
<dbReference type="Proteomes" id="UP000051326">
    <property type="component" value="Unassembled WGS sequence"/>
</dbReference>